<dbReference type="RefSeq" id="WP_377315194.1">
    <property type="nucleotide sequence ID" value="NZ_JBHUIY010000009.1"/>
</dbReference>
<evidence type="ECO:0000313" key="1">
    <source>
        <dbReference type="EMBL" id="MFD2233418.1"/>
    </source>
</evidence>
<dbReference type="Proteomes" id="UP001597296">
    <property type="component" value="Unassembled WGS sequence"/>
</dbReference>
<comment type="caution">
    <text evidence="1">The sequence shown here is derived from an EMBL/GenBank/DDBJ whole genome shotgun (WGS) entry which is preliminary data.</text>
</comment>
<dbReference type="EMBL" id="JBHUIY010000009">
    <property type="protein sequence ID" value="MFD2233418.1"/>
    <property type="molecule type" value="Genomic_DNA"/>
</dbReference>
<dbReference type="Pfam" id="PF04325">
    <property type="entry name" value="DUF465"/>
    <property type="match status" value="1"/>
</dbReference>
<keyword evidence="2" id="KW-1185">Reference proteome</keyword>
<dbReference type="InterPro" id="IPR038444">
    <property type="entry name" value="DUF465_sf"/>
</dbReference>
<evidence type="ECO:0000313" key="2">
    <source>
        <dbReference type="Proteomes" id="UP001597296"/>
    </source>
</evidence>
<sequence length="57" mass="6399">MSVHDRIEALKARHAALETAIEAEGRRPVPDNAHLHDLKRKKLQIKDEITQISGGPH</sequence>
<proteinExistence type="predicted"/>
<dbReference type="InterPro" id="IPR007420">
    <property type="entry name" value="DUF465"/>
</dbReference>
<protein>
    <submittedName>
        <fullName evidence="1">YdcH family protein</fullName>
    </submittedName>
</protein>
<organism evidence="1 2">
    <name type="scientific">Phaeospirillum tilakii</name>
    <dbReference type="NCBI Taxonomy" id="741673"/>
    <lineage>
        <taxon>Bacteria</taxon>
        <taxon>Pseudomonadati</taxon>
        <taxon>Pseudomonadota</taxon>
        <taxon>Alphaproteobacteria</taxon>
        <taxon>Rhodospirillales</taxon>
        <taxon>Rhodospirillaceae</taxon>
        <taxon>Phaeospirillum</taxon>
    </lineage>
</organism>
<name>A0ABW5C997_9PROT</name>
<dbReference type="Gene3D" id="6.10.280.50">
    <property type="match status" value="1"/>
</dbReference>
<gene>
    <name evidence="1" type="ORF">ACFSNB_06345</name>
</gene>
<reference evidence="2" key="1">
    <citation type="journal article" date="2019" name="Int. J. Syst. Evol. Microbiol.">
        <title>The Global Catalogue of Microorganisms (GCM) 10K type strain sequencing project: providing services to taxonomists for standard genome sequencing and annotation.</title>
        <authorList>
            <consortium name="The Broad Institute Genomics Platform"/>
            <consortium name="The Broad Institute Genome Sequencing Center for Infectious Disease"/>
            <person name="Wu L."/>
            <person name="Ma J."/>
        </authorList>
    </citation>
    <scope>NUCLEOTIDE SEQUENCE [LARGE SCALE GENOMIC DNA]</scope>
    <source>
        <strain evidence="2">KCTC 15012</strain>
    </source>
</reference>
<accession>A0ABW5C997</accession>